<proteinExistence type="predicted"/>
<protein>
    <submittedName>
        <fullName evidence="1">Uncharacterized protein</fullName>
    </submittedName>
</protein>
<dbReference type="EMBL" id="GGEC01078875">
    <property type="protein sequence ID" value="MBX59359.1"/>
    <property type="molecule type" value="Transcribed_RNA"/>
</dbReference>
<dbReference type="AlphaFoldDB" id="A0A2P2PXI5"/>
<name>A0A2P2PXI5_RHIMU</name>
<sequence length="35" mass="4128">MRIFIDYPNYPGPLRVTPHSTVETHLFIQNWPSEA</sequence>
<evidence type="ECO:0000313" key="1">
    <source>
        <dbReference type="EMBL" id="MBX59359.1"/>
    </source>
</evidence>
<reference evidence="1" key="1">
    <citation type="submission" date="2018-02" db="EMBL/GenBank/DDBJ databases">
        <title>Rhizophora mucronata_Transcriptome.</title>
        <authorList>
            <person name="Meera S.P."/>
            <person name="Sreeshan A."/>
            <person name="Augustine A."/>
        </authorList>
    </citation>
    <scope>NUCLEOTIDE SEQUENCE</scope>
    <source>
        <tissue evidence="1">Leaf</tissue>
    </source>
</reference>
<organism evidence="1">
    <name type="scientific">Rhizophora mucronata</name>
    <name type="common">Asiatic mangrove</name>
    <dbReference type="NCBI Taxonomy" id="61149"/>
    <lineage>
        <taxon>Eukaryota</taxon>
        <taxon>Viridiplantae</taxon>
        <taxon>Streptophyta</taxon>
        <taxon>Embryophyta</taxon>
        <taxon>Tracheophyta</taxon>
        <taxon>Spermatophyta</taxon>
        <taxon>Magnoliopsida</taxon>
        <taxon>eudicotyledons</taxon>
        <taxon>Gunneridae</taxon>
        <taxon>Pentapetalae</taxon>
        <taxon>rosids</taxon>
        <taxon>fabids</taxon>
        <taxon>Malpighiales</taxon>
        <taxon>Rhizophoraceae</taxon>
        <taxon>Rhizophora</taxon>
    </lineage>
</organism>
<accession>A0A2P2PXI5</accession>